<comment type="caution">
    <text evidence="2">The sequence shown here is derived from an EMBL/GenBank/DDBJ whole genome shotgun (WGS) entry which is preliminary data.</text>
</comment>
<evidence type="ECO:0000313" key="2">
    <source>
        <dbReference type="EMBL" id="ONG37344.1"/>
    </source>
</evidence>
<dbReference type="OrthoDB" id="9793251at2"/>
<dbReference type="RefSeq" id="WP_076879308.1">
    <property type="nucleotide sequence ID" value="NZ_MLCN01000055.1"/>
</dbReference>
<name>A0A1S8CQB4_9GAMM</name>
<organism evidence="2 3">
    <name type="scientific">Alkanindiges hydrocarboniclasticus</name>
    <dbReference type="NCBI Taxonomy" id="1907941"/>
    <lineage>
        <taxon>Bacteria</taxon>
        <taxon>Pseudomonadati</taxon>
        <taxon>Pseudomonadota</taxon>
        <taxon>Gammaproteobacteria</taxon>
        <taxon>Moraxellales</taxon>
        <taxon>Moraxellaceae</taxon>
        <taxon>Alkanindiges</taxon>
    </lineage>
</organism>
<gene>
    <name evidence="2" type="ORF">BKE30_14520</name>
</gene>
<dbReference type="AlphaFoldDB" id="A0A1S8CQB4"/>
<keyword evidence="3" id="KW-1185">Reference proteome</keyword>
<sequence>MLINNELDQGVWTDTKMGLMWSRITIGQHWINGECMGDGKKMEWQQALEECRQLKLAGYTDWRMPTLDEMLTLYVIHKGYSWPEGTIISLDPEGRELYWNSDYWTSTIDMYRSTDPALDGHHFHHYQEGYYPSNIWCIRPTRCLKTSKYAICENYARAVRTA</sequence>
<proteinExistence type="predicted"/>
<feature type="domain" description="Lcl C-terminal" evidence="1">
    <location>
        <begin position="11"/>
        <end position="114"/>
    </location>
</feature>
<evidence type="ECO:0000313" key="3">
    <source>
        <dbReference type="Proteomes" id="UP000192132"/>
    </source>
</evidence>
<dbReference type="EMBL" id="MLCN01000055">
    <property type="protein sequence ID" value="ONG37344.1"/>
    <property type="molecule type" value="Genomic_DNA"/>
</dbReference>
<accession>A0A1S8CQB4</accession>
<dbReference type="STRING" id="1907941.BKE30_14520"/>
<dbReference type="Proteomes" id="UP000192132">
    <property type="component" value="Unassembled WGS sequence"/>
</dbReference>
<dbReference type="InterPro" id="IPR011460">
    <property type="entry name" value="Lcl_C"/>
</dbReference>
<dbReference type="Pfam" id="PF07603">
    <property type="entry name" value="Lcl_C"/>
    <property type="match status" value="1"/>
</dbReference>
<protein>
    <recommendedName>
        <fullName evidence="1">Lcl C-terminal domain-containing protein</fullName>
    </recommendedName>
</protein>
<reference evidence="2 3" key="1">
    <citation type="submission" date="2016-10" db="EMBL/GenBank/DDBJ databases">
        <title>Draft Genome sequence of Alkanindiges sp. strain H1.</title>
        <authorList>
            <person name="Subhash Y."/>
            <person name="Lee S."/>
        </authorList>
    </citation>
    <scope>NUCLEOTIDE SEQUENCE [LARGE SCALE GENOMIC DNA]</scope>
    <source>
        <strain evidence="2 3">H1</strain>
    </source>
</reference>
<evidence type="ECO:0000259" key="1">
    <source>
        <dbReference type="Pfam" id="PF07603"/>
    </source>
</evidence>